<feature type="compositionally biased region" description="Acidic residues" evidence="1">
    <location>
        <begin position="1021"/>
        <end position="1051"/>
    </location>
</feature>
<dbReference type="InterPro" id="IPR007863">
    <property type="entry name" value="Peptidase_M16_C"/>
</dbReference>
<dbReference type="OrthoDB" id="4953at2759"/>
<protein>
    <recommendedName>
        <fullName evidence="7">Zinc metalloprotease-like protein</fullName>
    </recommendedName>
</protein>
<feature type="domain" description="Peptidase M16 N-terminal" evidence="2">
    <location>
        <begin position="61"/>
        <end position="116"/>
    </location>
</feature>
<reference evidence="6" key="3">
    <citation type="submission" date="2025-04" db="UniProtKB">
        <authorList>
            <consortium name="RefSeq"/>
        </authorList>
    </citation>
    <scope>IDENTIFICATION</scope>
    <source>
        <strain evidence="6">CBS 781.70</strain>
    </source>
</reference>
<proteinExistence type="predicted"/>
<dbReference type="PANTHER" id="PTHR43016">
    <property type="entry name" value="PRESEQUENCE PROTEASE"/>
    <property type="match status" value="1"/>
</dbReference>
<dbReference type="Pfam" id="PF05193">
    <property type="entry name" value="Peptidase_M16_C"/>
    <property type="match status" value="2"/>
</dbReference>
<dbReference type="Proteomes" id="UP000504638">
    <property type="component" value="Unplaced"/>
</dbReference>
<sequence>MAQANGPGKTHFKKTQDFKSDYAVSVKFTQYESERTGMRVFVVDQKGPKVYGYFAVATEIHDDSGAPHTLEHLIFMGSKSYRYKGLLDKLATRAYSMTNAWTGTDQTVYTLESAGWDGTALILPVYLEHVLLPTLTDAGCYTEVHHIDGTGQDAGVVYCEMQDVQNKQSNLMSLEAKRLLYPEGNGFRYETGGMMEQLRVLTAQRIRDFHKEMYQPKNLRVILVGDVNHDELLGILEKFEDSVVDEVPKPGDPFKRPWVESAAPPPLSQTSVVKVEFPEEDESMGEIVIAFFGPGYLDDVDLTAMNALLLYIAGSPATVLENVIVEKEQLASGVYYESEVQTKGVVWFTLTSVETEKLGDVEKRFFELLKETAAKPFDMKYMKDCLVRLKRHDKRECETNPSAFSDAVISDHLFGDRQGEYLKLQLSSLKTLDDLDSWSDQQWRDFLTKYLAEAHHVSILGVPSATLSEKLKKDEQARVEEQQQRLGEEGLKELTKKLDEAKAENDRKIPDEIMDDFKIPGTESIKFIPTTMARSGLAKKLGTLDNEIQKTIDADKENPLFIHFEHIPSNFVQIVVQMGTTDLSADLKPLVSLYLANLFTTPVMKDGKRVEFEQVITMLEEDTASYHAGSGFGNGDMLRIELVVEPEKYVVAIEWLKTLLFDSILDVERLKTNIAKILADIPDEKRSGWGMLKDADIMIHFNAQSLPRARSTLAKGLYLKRIKHLLNTDPDAVVSRMKQFNSAITQFCNMRVAVIADVHKLKGPVSSWETLTAGLDTSKPLNAIDRKQERLSDAGKTPGGKAFIVPMPPIDSSFAMLTGPGPDSYAHPDLPALMVAMAYLDTTEGPIWANLRGTGLVYGANFSRSVENGLMEFSIYRSPDAFNAYAAGKKVVDDFVSGKTPLEQHALEACVSTIVLGMADEQPTMGSAAMLAFVNEVIRGVGKEWSQKMLGKVRTVGKEDVQRVMGAWLAPLFNPKSANLVVTCASINAESLKTRFEAEGFAPEVQPLKFFEDDYGLKGDDLDDEDEEDEEDEEDFNSGKDSDEDMEENAE</sequence>
<dbReference type="AlphaFoldDB" id="A0A6G1GA46"/>
<evidence type="ECO:0000259" key="3">
    <source>
        <dbReference type="Pfam" id="PF05193"/>
    </source>
</evidence>
<feature type="domain" description="Peptidase M16 C-terminal" evidence="3">
    <location>
        <begin position="201"/>
        <end position="381"/>
    </location>
</feature>
<dbReference type="FunFam" id="3.30.830.10:FF:000015">
    <property type="entry name" value="Putative zinc metalloprotease"/>
    <property type="match status" value="1"/>
</dbReference>
<accession>A0A6G1GA46</accession>
<reference evidence="6" key="2">
    <citation type="submission" date="2020-04" db="EMBL/GenBank/DDBJ databases">
        <authorList>
            <consortium name="NCBI Genome Project"/>
        </authorList>
    </citation>
    <scope>NUCLEOTIDE SEQUENCE</scope>
    <source>
        <strain evidence="6">CBS 781.70</strain>
    </source>
</reference>
<evidence type="ECO:0000313" key="4">
    <source>
        <dbReference type="EMBL" id="KAF1814957.1"/>
    </source>
</evidence>
<dbReference type="Gene3D" id="3.30.830.10">
    <property type="entry name" value="Metalloenzyme, LuxS/M16 peptidase-like"/>
    <property type="match status" value="4"/>
</dbReference>
<dbReference type="GeneID" id="54415185"/>
<evidence type="ECO:0000256" key="1">
    <source>
        <dbReference type="SAM" id="MobiDB-lite"/>
    </source>
</evidence>
<dbReference type="EMBL" id="ML975152">
    <property type="protein sequence ID" value="KAF1814957.1"/>
    <property type="molecule type" value="Genomic_DNA"/>
</dbReference>
<evidence type="ECO:0000313" key="6">
    <source>
        <dbReference type="RefSeq" id="XP_033536588.1"/>
    </source>
</evidence>
<dbReference type="InterPro" id="IPR011249">
    <property type="entry name" value="Metalloenz_LuxS/M16"/>
</dbReference>
<dbReference type="InterPro" id="IPR011765">
    <property type="entry name" value="Pept_M16_N"/>
</dbReference>
<dbReference type="Pfam" id="PF00675">
    <property type="entry name" value="Peptidase_M16"/>
    <property type="match status" value="1"/>
</dbReference>
<evidence type="ECO:0000313" key="5">
    <source>
        <dbReference type="Proteomes" id="UP000504638"/>
    </source>
</evidence>
<keyword evidence="5" id="KW-1185">Reference proteome</keyword>
<dbReference type="RefSeq" id="XP_033536588.1">
    <property type="nucleotide sequence ID" value="XM_033674615.1"/>
</dbReference>
<dbReference type="FunFam" id="3.30.830.10:FF:000036">
    <property type="entry name" value="Putative zinc metalloprotease"/>
    <property type="match status" value="1"/>
</dbReference>
<dbReference type="GO" id="GO:0046872">
    <property type="term" value="F:metal ion binding"/>
    <property type="evidence" value="ECO:0007669"/>
    <property type="project" value="InterPro"/>
</dbReference>
<gene>
    <name evidence="4 6" type="ORF">P152DRAFT_239643</name>
</gene>
<name>A0A6G1GA46_9PEZI</name>
<dbReference type="SUPFAM" id="SSF63411">
    <property type="entry name" value="LuxS/MPP-like metallohydrolase"/>
    <property type="match status" value="4"/>
</dbReference>
<evidence type="ECO:0008006" key="7">
    <source>
        <dbReference type="Google" id="ProtNLM"/>
    </source>
</evidence>
<evidence type="ECO:0000259" key="2">
    <source>
        <dbReference type="Pfam" id="PF00675"/>
    </source>
</evidence>
<feature type="region of interest" description="Disordered" evidence="1">
    <location>
        <begin position="1012"/>
        <end position="1051"/>
    </location>
</feature>
<feature type="domain" description="Peptidase M16 C-terminal" evidence="3">
    <location>
        <begin position="796"/>
        <end position="884"/>
    </location>
</feature>
<reference evidence="4 6" key="1">
    <citation type="submission" date="2020-01" db="EMBL/GenBank/DDBJ databases">
        <authorList>
            <consortium name="DOE Joint Genome Institute"/>
            <person name="Haridas S."/>
            <person name="Albert R."/>
            <person name="Binder M."/>
            <person name="Bloem J."/>
            <person name="Labutti K."/>
            <person name="Salamov A."/>
            <person name="Andreopoulos B."/>
            <person name="Baker S.E."/>
            <person name="Barry K."/>
            <person name="Bills G."/>
            <person name="Bluhm B.H."/>
            <person name="Cannon C."/>
            <person name="Castanera R."/>
            <person name="Culley D.E."/>
            <person name="Daum C."/>
            <person name="Ezra D."/>
            <person name="Gonzalez J.B."/>
            <person name="Henrissat B."/>
            <person name="Kuo A."/>
            <person name="Liang C."/>
            <person name="Lipzen A."/>
            <person name="Lutzoni F."/>
            <person name="Magnuson J."/>
            <person name="Mondo S."/>
            <person name="Nolan M."/>
            <person name="Ohm R."/>
            <person name="Pangilinan J."/>
            <person name="Park H.-J."/>
            <person name="Ramirez L."/>
            <person name="Alfaro M."/>
            <person name="Sun H."/>
            <person name="Tritt A."/>
            <person name="Yoshinaga Y."/>
            <person name="Zwiers L.-H."/>
            <person name="Turgeon B.G."/>
            <person name="Goodwin S.B."/>
            <person name="Spatafora J.W."/>
            <person name="Crous P.W."/>
            <person name="Grigoriev I.V."/>
        </authorList>
    </citation>
    <scope>NUCLEOTIDE SEQUENCE</scope>
    <source>
        <strain evidence="4 6">CBS 781.70</strain>
    </source>
</reference>
<dbReference type="FunFam" id="3.30.830.10:FF:000031">
    <property type="entry name" value="Putative zinc metalloprotease"/>
    <property type="match status" value="1"/>
</dbReference>
<organism evidence="4">
    <name type="scientific">Eremomyces bilateralis CBS 781.70</name>
    <dbReference type="NCBI Taxonomy" id="1392243"/>
    <lineage>
        <taxon>Eukaryota</taxon>
        <taxon>Fungi</taxon>
        <taxon>Dikarya</taxon>
        <taxon>Ascomycota</taxon>
        <taxon>Pezizomycotina</taxon>
        <taxon>Dothideomycetes</taxon>
        <taxon>Dothideomycetes incertae sedis</taxon>
        <taxon>Eremomycetales</taxon>
        <taxon>Eremomycetaceae</taxon>
        <taxon>Eremomyces</taxon>
    </lineage>
</organism>
<dbReference type="PANTHER" id="PTHR43016:SF16">
    <property type="entry name" value="METALLOPROTEASE, PUTATIVE (AFU_ORTHOLOGUE AFUA_4G07610)-RELATED"/>
    <property type="match status" value="1"/>
</dbReference>